<dbReference type="FunFam" id="3.40.50.300:FF:001091">
    <property type="entry name" value="Probable disease resistance protein At1g61300"/>
    <property type="match status" value="1"/>
</dbReference>
<keyword evidence="12" id="KW-1185">Reference proteome</keyword>
<dbReference type="SUPFAM" id="SSF52540">
    <property type="entry name" value="P-loop containing nucleoside triphosphate hydrolases"/>
    <property type="match status" value="1"/>
</dbReference>
<dbReference type="InterPro" id="IPR027417">
    <property type="entry name" value="P-loop_NTPase"/>
</dbReference>
<dbReference type="EMBL" id="CAJGYO010000010">
    <property type="protein sequence ID" value="CAD6255622.1"/>
    <property type="molecule type" value="Genomic_DNA"/>
</dbReference>
<evidence type="ECO:0000256" key="5">
    <source>
        <dbReference type="ARBA" id="ARBA00022821"/>
    </source>
</evidence>
<comment type="caution">
    <text evidence="11">The sequence shown here is derived from an EMBL/GenBank/DDBJ whole genome shotgun (WGS) entry which is preliminary data.</text>
</comment>
<reference evidence="11" key="1">
    <citation type="submission" date="2020-10" db="EMBL/GenBank/DDBJ databases">
        <authorList>
            <person name="Han B."/>
            <person name="Lu T."/>
            <person name="Zhao Q."/>
            <person name="Huang X."/>
            <person name="Zhao Y."/>
        </authorList>
    </citation>
    <scope>NUCLEOTIDE SEQUENCE</scope>
</reference>
<dbReference type="AlphaFoldDB" id="A0A811QFS8"/>
<keyword evidence="2" id="KW-0433">Leucine-rich repeat</keyword>
<feature type="domain" description="Disease resistance R13L4/SHOC-2-like LRR" evidence="10">
    <location>
        <begin position="368"/>
        <end position="660"/>
    </location>
</feature>
<dbReference type="GO" id="GO:0006952">
    <property type="term" value="P:defense response"/>
    <property type="evidence" value="ECO:0007669"/>
    <property type="project" value="UniProtKB-KW"/>
</dbReference>
<keyword evidence="6" id="KW-0175">Coiled coil</keyword>
<dbReference type="Pfam" id="PF00931">
    <property type="entry name" value="NB-ARC"/>
    <property type="match status" value="1"/>
</dbReference>
<dbReference type="Gene3D" id="3.40.50.300">
    <property type="entry name" value="P-loop containing nucleotide triphosphate hydrolases"/>
    <property type="match status" value="1"/>
</dbReference>
<accession>A0A811QFS8</accession>
<sequence length="859" mass="97067">MEFATGALGTLLPKLRQLLKDEYNLHKGVKKDIEFVTRELESIRGALRDVGEVPQEQLKESVKIWARDVRELSYDMEDIVDTFLVHVQGSEPPSKRSIKRFIKKMTSIVSKAKTRHEIGQEIKDIKERVKDVAERRDRYKVDSIAPTKTSVDPRITALYTKAASLVGIDEPREELISRLTREHGGMSSAEQRIVSIVGFGGLGKTTLAKGVYDKLKPQFNCTAFVSVSRDPDIMKVLKDILYELDKKEYKDIHNTALGQQHLTDLVHEFLKNKRYLIVIDDIWDTEPWEIIRCALPENVLKSRIITTTRIIDVAEHVGGCYKLKPLTHHNSKMLFYGRIFGSKAIVLNSFLIYWICWRAPKGDREATVLQTLDFQGTCIKEVPLSIFRLRQLMSLDVGDSSRLPTTSGLRNLSSLEQLHMNVDSTNIAEELGHLTQLRVLWVMLRNYKEGRWDESMCRVLLGSLGKLHKIQTLKVVISDDVEVDLERSVDSLWNLSRLVIYGTSRLPTWIDPASFLLLSYLRIKVGQVRSEDIQVLCMLQALRVLDVKVAGAKQVFERFMIRADAFPCLTRCKFSGFSTVPSMFPPGAMPMLQRFQFYIRAEDFGDSEFTVDDLTISHLPSLRTVRVHLDGDETVSDELAMKVKDALRNEARAHPNHPEICMGIDGQWILLCIASLGSITMYSVPHAYCSLFEVGEATGPPETTRGLAGVPRDGGELQDEVVHAEGVARDGDHLQHPHRGIVKKPPLYLSTDHMRRDEVTHGCFVDASLVRNLTFVLDRLNCSCATNNRFPALDHHLADVVKTSEKLIECKEQLTNLGARYLSPYMSKTAPAAHLLASSKTAPESKTRAAAQLKKCSQR</sequence>
<evidence type="ECO:0000313" key="11">
    <source>
        <dbReference type="EMBL" id="CAD6255622.1"/>
    </source>
</evidence>
<evidence type="ECO:0000256" key="7">
    <source>
        <dbReference type="SAM" id="MobiDB-lite"/>
    </source>
</evidence>
<dbReference type="InterPro" id="IPR055414">
    <property type="entry name" value="LRR_R13L4/SHOC2-like"/>
</dbReference>
<keyword evidence="5" id="KW-0611">Plant defense</keyword>
<evidence type="ECO:0000259" key="8">
    <source>
        <dbReference type="Pfam" id="PF00931"/>
    </source>
</evidence>
<evidence type="ECO:0000313" key="12">
    <source>
        <dbReference type="Proteomes" id="UP000604825"/>
    </source>
</evidence>
<organism evidence="11 12">
    <name type="scientific">Miscanthus lutarioriparius</name>
    <dbReference type="NCBI Taxonomy" id="422564"/>
    <lineage>
        <taxon>Eukaryota</taxon>
        <taxon>Viridiplantae</taxon>
        <taxon>Streptophyta</taxon>
        <taxon>Embryophyta</taxon>
        <taxon>Tracheophyta</taxon>
        <taxon>Spermatophyta</taxon>
        <taxon>Magnoliopsida</taxon>
        <taxon>Liliopsida</taxon>
        <taxon>Poales</taxon>
        <taxon>Poaceae</taxon>
        <taxon>PACMAD clade</taxon>
        <taxon>Panicoideae</taxon>
        <taxon>Andropogonodae</taxon>
        <taxon>Andropogoneae</taxon>
        <taxon>Saccharinae</taxon>
        <taxon>Miscanthus</taxon>
    </lineage>
</organism>
<dbReference type="GO" id="GO:0051707">
    <property type="term" value="P:response to other organism"/>
    <property type="evidence" value="ECO:0007669"/>
    <property type="project" value="UniProtKB-ARBA"/>
</dbReference>
<dbReference type="Pfam" id="PF23598">
    <property type="entry name" value="LRR_14"/>
    <property type="match status" value="1"/>
</dbReference>
<evidence type="ECO:0000259" key="10">
    <source>
        <dbReference type="Pfam" id="PF23598"/>
    </source>
</evidence>
<dbReference type="CDD" id="cd14798">
    <property type="entry name" value="RX-CC_like"/>
    <property type="match status" value="1"/>
</dbReference>
<dbReference type="Pfam" id="PF18052">
    <property type="entry name" value="Rx_N"/>
    <property type="match status" value="1"/>
</dbReference>
<name>A0A811QFS8_9POAL</name>
<feature type="domain" description="Disease resistance N-terminal" evidence="9">
    <location>
        <begin position="7"/>
        <end position="99"/>
    </location>
</feature>
<dbReference type="InterPro" id="IPR002182">
    <property type="entry name" value="NB-ARC"/>
</dbReference>
<dbReference type="Proteomes" id="UP000604825">
    <property type="component" value="Unassembled WGS sequence"/>
</dbReference>
<dbReference type="PANTHER" id="PTHR19338">
    <property type="entry name" value="TRANSLOCASE OF INNER MITOCHONDRIAL MEMBRANE 13 HOMOLOG"/>
    <property type="match status" value="1"/>
</dbReference>
<dbReference type="Gene3D" id="1.20.5.4130">
    <property type="match status" value="1"/>
</dbReference>
<feature type="region of interest" description="Disordered" evidence="7">
    <location>
        <begin position="837"/>
        <end position="859"/>
    </location>
</feature>
<dbReference type="InterPro" id="IPR032675">
    <property type="entry name" value="LRR_dom_sf"/>
</dbReference>
<evidence type="ECO:0000256" key="4">
    <source>
        <dbReference type="ARBA" id="ARBA00022741"/>
    </source>
</evidence>
<dbReference type="SUPFAM" id="SSF52058">
    <property type="entry name" value="L domain-like"/>
    <property type="match status" value="1"/>
</dbReference>
<keyword evidence="4" id="KW-0547">Nucleotide-binding</keyword>
<dbReference type="PANTHER" id="PTHR19338:SF75">
    <property type="entry name" value="OS08G0170100 PROTEIN"/>
    <property type="match status" value="1"/>
</dbReference>
<evidence type="ECO:0000259" key="9">
    <source>
        <dbReference type="Pfam" id="PF18052"/>
    </source>
</evidence>
<evidence type="ECO:0000256" key="1">
    <source>
        <dbReference type="ARBA" id="ARBA00008894"/>
    </source>
</evidence>
<evidence type="ECO:0000256" key="2">
    <source>
        <dbReference type="ARBA" id="ARBA00022614"/>
    </source>
</evidence>
<proteinExistence type="inferred from homology"/>
<dbReference type="GO" id="GO:0043531">
    <property type="term" value="F:ADP binding"/>
    <property type="evidence" value="ECO:0007669"/>
    <property type="project" value="InterPro"/>
</dbReference>
<evidence type="ECO:0000256" key="3">
    <source>
        <dbReference type="ARBA" id="ARBA00022737"/>
    </source>
</evidence>
<dbReference type="PRINTS" id="PR00364">
    <property type="entry name" value="DISEASERSIST"/>
</dbReference>
<dbReference type="Gene3D" id="3.80.10.10">
    <property type="entry name" value="Ribonuclease Inhibitor"/>
    <property type="match status" value="1"/>
</dbReference>
<dbReference type="OrthoDB" id="682957at2759"/>
<gene>
    <name evidence="11" type="ORF">NCGR_LOCUS39163</name>
</gene>
<dbReference type="InterPro" id="IPR038005">
    <property type="entry name" value="RX-like_CC"/>
</dbReference>
<feature type="domain" description="NB-ARC" evidence="8">
    <location>
        <begin position="188"/>
        <end position="323"/>
    </location>
</feature>
<evidence type="ECO:0000256" key="6">
    <source>
        <dbReference type="ARBA" id="ARBA00023054"/>
    </source>
</evidence>
<dbReference type="InterPro" id="IPR041118">
    <property type="entry name" value="Rx_N"/>
</dbReference>
<keyword evidence="3" id="KW-0677">Repeat</keyword>
<protein>
    <submittedName>
        <fullName evidence="11">Uncharacterized protein</fullName>
    </submittedName>
</protein>
<comment type="similarity">
    <text evidence="1">Belongs to the disease resistance NB-LRR family.</text>
</comment>